<evidence type="ECO:0000313" key="2">
    <source>
        <dbReference type="Proteomes" id="UP000231333"/>
    </source>
</evidence>
<gene>
    <name evidence="1" type="ORF">COV34_01180</name>
</gene>
<dbReference type="Proteomes" id="UP000231333">
    <property type="component" value="Unassembled WGS sequence"/>
</dbReference>
<reference evidence="1 2" key="1">
    <citation type="submission" date="2017-09" db="EMBL/GenBank/DDBJ databases">
        <title>Depth-based differentiation of microbial function through sediment-hosted aquifers and enrichment of novel symbionts in the deep terrestrial subsurface.</title>
        <authorList>
            <person name="Probst A.J."/>
            <person name="Ladd B."/>
            <person name="Jarett J.K."/>
            <person name="Geller-Mcgrath D.E."/>
            <person name="Sieber C.M."/>
            <person name="Emerson J.B."/>
            <person name="Anantharaman K."/>
            <person name="Thomas B.C."/>
            <person name="Malmstrom R."/>
            <person name="Stieglmeier M."/>
            <person name="Klingl A."/>
            <person name="Woyke T."/>
            <person name="Ryan C.M."/>
            <person name="Banfield J.F."/>
        </authorList>
    </citation>
    <scope>NUCLEOTIDE SEQUENCE [LARGE SCALE GENOMIC DNA]</scope>
    <source>
        <strain evidence="1">CG10_big_fil_rev_8_21_14_0_10_42_12</strain>
    </source>
</reference>
<dbReference type="EMBL" id="PCXL01000011">
    <property type="protein sequence ID" value="PIR38211.1"/>
    <property type="molecule type" value="Genomic_DNA"/>
</dbReference>
<comment type="caution">
    <text evidence="1">The sequence shown here is derived from an EMBL/GenBank/DDBJ whole genome shotgun (WGS) entry which is preliminary data.</text>
</comment>
<dbReference type="AlphaFoldDB" id="A0A2H0QV96"/>
<organism evidence="1 2">
    <name type="scientific">Candidatus Zambryskibacteria bacterium CG10_big_fil_rev_8_21_14_0_10_42_12</name>
    <dbReference type="NCBI Taxonomy" id="1975115"/>
    <lineage>
        <taxon>Bacteria</taxon>
        <taxon>Candidatus Zambryskiibacteriota</taxon>
    </lineage>
</organism>
<name>A0A2H0QV96_9BACT</name>
<proteinExistence type="predicted"/>
<accession>A0A2H0QV96</accession>
<protein>
    <submittedName>
        <fullName evidence="1">Uncharacterized protein</fullName>
    </submittedName>
</protein>
<evidence type="ECO:0000313" key="1">
    <source>
        <dbReference type="EMBL" id="PIR38211.1"/>
    </source>
</evidence>
<sequence length="118" mass="13333">MLKFILKFGATGSTARWVAKNYLKLSSSEKTIQDVMNEMLKIRYATFNPNGAKEVMNERISYLDNLTDFTFSILQTEGAIKTKEMGMSMQMSVISIIMEELKKKGVPSKAIINPETII</sequence>